<dbReference type="AlphaFoldDB" id="A0A0F9JVQ6"/>
<accession>A0A0F9JVQ6</accession>
<proteinExistence type="predicted"/>
<name>A0A0F9JVQ6_9ZZZZ</name>
<reference evidence="1" key="1">
    <citation type="journal article" date="2015" name="Nature">
        <title>Complex archaea that bridge the gap between prokaryotes and eukaryotes.</title>
        <authorList>
            <person name="Spang A."/>
            <person name="Saw J.H."/>
            <person name="Jorgensen S.L."/>
            <person name="Zaremba-Niedzwiedzka K."/>
            <person name="Martijn J."/>
            <person name="Lind A.E."/>
            <person name="van Eijk R."/>
            <person name="Schleper C."/>
            <person name="Guy L."/>
            <person name="Ettema T.J."/>
        </authorList>
    </citation>
    <scope>NUCLEOTIDE SEQUENCE</scope>
</reference>
<evidence type="ECO:0000313" key="1">
    <source>
        <dbReference type="EMBL" id="KKM73894.1"/>
    </source>
</evidence>
<gene>
    <name evidence="1" type="ORF">LCGC14_1405850</name>
</gene>
<dbReference type="EMBL" id="LAZR01009228">
    <property type="protein sequence ID" value="KKM73894.1"/>
    <property type="molecule type" value="Genomic_DNA"/>
</dbReference>
<feature type="non-terminal residue" evidence="1">
    <location>
        <position position="1"/>
    </location>
</feature>
<protein>
    <submittedName>
        <fullName evidence="1">Uncharacterized protein</fullName>
    </submittedName>
</protein>
<comment type="caution">
    <text evidence="1">The sequence shown here is derived from an EMBL/GenBank/DDBJ whole genome shotgun (WGS) entry which is preliminary data.</text>
</comment>
<organism evidence="1">
    <name type="scientific">marine sediment metagenome</name>
    <dbReference type="NCBI Taxonomy" id="412755"/>
    <lineage>
        <taxon>unclassified sequences</taxon>
        <taxon>metagenomes</taxon>
        <taxon>ecological metagenomes</taxon>
    </lineage>
</organism>
<sequence length="38" mass="4576">SGSRTTLEWGKALERETISELKKLQEQPEHFWQEYPKD</sequence>